<dbReference type="GO" id="GO:0005524">
    <property type="term" value="F:ATP binding"/>
    <property type="evidence" value="ECO:0007669"/>
    <property type="project" value="UniProtKB-KW"/>
</dbReference>
<dbReference type="EC" id="3.6.4.13" evidence="1"/>
<dbReference type="PANTHER" id="PTHR18934:SF109">
    <property type="entry name" value="ATP-DEPENDENT RNA HELICASE DHX15 HOMOLOG"/>
    <property type="match status" value="1"/>
</dbReference>
<dbReference type="PROSITE" id="PS00690">
    <property type="entry name" value="DEAH_ATP_HELICASE"/>
    <property type="match status" value="1"/>
</dbReference>
<dbReference type="AlphaFoldDB" id="A0A078AS87"/>
<dbReference type="SUPFAM" id="SSF52540">
    <property type="entry name" value="P-loop containing nucleoside triphosphate hydrolases"/>
    <property type="match status" value="1"/>
</dbReference>
<evidence type="ECO:0000256" key="2">
    <source>
        <dbReference type="ARBA" id="ARBA00022664"/>
    </source>
</evidence>
<dbReference type="FunFam" id="1.20.120.1080:FF:000001">
    <property type="entry name" value="Pre-mRNA-splicing factor ATP-dependent RNA helicase"/>
    <property type="match status" value="1"/>
</dbReference>
<feature type="domain" description="Helicase C-terminal" evidence="12">
    <location>
        <begin position="332"/>
        <end position="511"/>
    </location>
</feature>
<gene>
    <name evidence="13" type="primary">Contig15539.g16559</name>
    <name evidence="13" type="ORF">STYLEM_13129</name>
</gene>
<dbReference type="InterPro" id="IPR048333">
    <property type="entry name" value="HA2_WH"/>
</dbReference>
<dbReference type="CDD" id="cd17973">
    <property type="entry name" value="DEXHc_DHX15"/>
    <property type="match status" value="1"/>
</dbReference>
<feature type="domain" description="Helicase ATP-binding" evidence="11">
    <location>
        <begin position="144"/>
        <end position="307"/>
    </location>
</feature>
<evidence type="ECO:0000256" key="8">
    <source>
        <dbReference type="ARBA" id="ARBA00024333"/>
    </source>
</evidence>
<dbReference type="InterPro" id="IPR002464">
    <property type="entry name" value="DNA/RNA_helicase_DEAH_CS"/>
</dbReference>
<dbReference type="Pfam" id="PF04408">
    <property type="entry name" value="WHD_HA2"/>
    <property type="match status" value="1"/>
</dbReference>
<name>A0A078AS87_STYLE</name>
<comment type="catalytic activity">
    <reaction evidence="9">
        <text>ATP + H2O = ADP + phosphate + H(+)</text>
        <dbReference type="Rhea" id="RHEA:13065"/>
        <dbReference type="ChEBI" id="CHEBI:15377"/>
        <dbReference type="ChEBI" id="CHEBI:15378"/>
        <dbReference type="ChEBI" id="CHEBI:30616"/>
        <dbReference type="ChEBI" id="CHEBI:43474"/>
        <dbReference type="ChEBI" id="CHEBI:456216"/>
        <dbReference type="EC" id="3.6.4.13"/>
    </reaction>
</comment>
<evidence type="ECO:0000256" key="1">
    <source>
        <dbReference type="ARBA" id="ARBA00012552"/>
    </source>
</evidence>
<dbReference type="FunCoup" id="A0A078AS87">
    <property type="interactions" value="694"/>
</dbReference>
<dbReference type="Proteomes" id="UP000039865">
    <property type="component" value="Unassembled WGS sequence"/>
</dbReference>
<dbReference type="InterPro" id="IPR044756">
    <property type="entry name" value="DHX15_DEXHc"/>
</dbReference>
<dbReference type="InterPro" id="IPR014001">
    <property type="entry name" value="Helicase_ATP-bd"/>
</dbReference>
<dbReference type="OMA" id="MKVYPLY"/>
<dbReference type="InterPro" id="IPR001650">
    <property type="entry name" value="Helicase_C-like"/>
</dbReference>
<keyword evidence="6" id="KW-0067">ATP-binding</keyword>
<dbReference type="InterPro" id="IPR011709">
    <property type="entry name" value="DEAD-box_helicase_OB_fold"/>
</dbReference>
<dbReference type="GO" id="GO:0016787">
    <property type="term" value="F:hydrolase activity"/>
    <property type="evidence" value="ECO:0007669"/>
    <property type="project" value="UniProtKB-KW"/>
</dbReference>
<evidence type="ECO:0000313" key="13">
    <source>
        <dbReference type="EMBL" id="CDW84072.1"/>
    </source>
</evidence>
<dbReference type="InterPro" id="IPR027417">
    <property type="entry name" value="P-loop_NTPase"/>
</dbReference>
<dbReference type="Pfam" id="PF00271">
    <property type="entry name" value="Helicase_C"/>
    <property type="match status" value="1"/>
</dbReference>
<dbReference type="FunFam" id="3.40.50.300:FF:001148">
    <property type="entry name" value="Pre-mRNA-splicing factor ATP-dependent RNA helicase DHX15/PRP43"/>
    <property type="match status" value="1"/>
</dbReference>
<organism evidence="13 14">
    <name type="scientific">Stylonychia lemnae</name>
    <name type="common">Ciliate</name>
    <dbReference type="NCBI Taxonomy" id="5949"/>
    <lineage>
        <taxon>Eukaryota</taxon>
        <taxon>Sar</taxon>
        <taxon>Alveolata</taxon>
        <taxon>Ciliophora</taxon>
        <taxon>Intramacronucleata</taxon>
        <taxon>Spirotrichea</taxon>
        <taxon>Stichotrichia</taxon>
        <taxon>Sporadotrichida</taxon>
        <taxon>Oxytrichidae</taxon>
        <taxon>Stylonychinae</taxon>
        <taxon>Stylonychia</taxon>
    </lineage>
</organism>
<dbReference type="Gene3D" id="1.20.120.1080">
    <property type="match status" value="1"/>
</dbReference>
<accession>A0A078AS87</accession>
<dbReference type="Pfam" id="PF07717">
    <property type="entry name" value="OB_NTP_bind"/>
    <property type="match status" value="1"/>
</dbReference>
<evidence type="ECO:0000256" key="10">
    <source>
        <dbReference type="SAM" id="MobiDB-lite"/>
    </source>
</evidence>
<evidence type="ECO:0000259" key="12">
    <source>
        <dbReference type="PROSITE" id="PS51194"/>
    </source>
</evidence>
<evidence type="ECO:0000256" key="5">
    <source>
        <dbReference type="ARBA" id="ARBA00022806"/>
    </source>
</evidence>
<dbReference type="InterPro" id="IPR007502">
    <property type="entry name" value="Helicase-assoc_dom"/>
</dbReference>
<sequence>MSSKKLGNSTDDDVIKKSKRFSLNPSDKEDSLSTTNISSKSSQKDRKDLKRSHPKSIGTDSSESSSSSSDSSSEDERSSSKKSANHHHVPLEPEQKRAKNEKSNDFDHNPHLNPFTNRPFSPAYYKILEKRKVLPAWEARQKVVELVKQYQVLVLQGETGSGKTTQVPQFLLLAGIAKGKAIACTQPRRVAAMSVAKRVSEEMDVALGQEVGYTIRFEDRSGPKTVLKYLTDGMLLREAMNDPMLSRYGVIILDEAHERTLSTDILFGLIKEVLPKRKDLKIVVMSATLNAEKFQEYFEGAPMIDVPGRMYPVEIFYTPEPEKDYLIAAIRTVIQIHIVEDEGDILLFLTGEEEIEQACREIRDEVKKLGNEVGDMLVVPLYSSLPPAQQQRIFDQAPPKNKRGVPGRKVVVSTNIAETSLTIDGIVYVIDPGFAKNKIYNPRLRVESLLVSPISKASAKQRAGRAGRTRPGKCFRLYPERAFEKELKENTYAEILRSNLNSVVLTLLKLGIQDIVHFDYMDPPAPETLMRALEELNYLGALTDDGKLTQIGMRMSEFPLDPQMSKVLLSAEKLQCVNEAVSIIATLNVPMIFLRPKDQQSEADAAKSRFAHEDGDHLTYLNAFNAYKLKKESPDWCYDHYLNSRALKQANDVREQLLQIMVKIGMKIQSKPMNDPDYYQNIKKAILSGYFMQVAHLQRAGHYLTFRDDQVVAIHPSSTLDHKPEWCMYNEFVLTSKNYIRTVTEIRPDWLFEIAPEYFDLDEIKNSEAKRKLERVYKRMKESDE</sequence>
<proteinExistence type="inferred from homology"/>
<dbReference type="PROSITE" id="PS51192">
    <property type="entry name" value="HELICASE_ATP_BIND_1"/>
    <property type="match status" value="1"/>
</dbReference>
<feature type="region of interest" description="Disordered" evidence="10">
    <location>
        <begin position="1"/>
        <end position="118"/>
    </location>
</feature>
<keyword evidence="5 13" id="KW-0347">Helicase</keyword>
<keyword evidence="7" id="KW-0508">mRNA splicing</keyword>
<keyword evidence="4" id="KW-0378">Hydrolase</keyword>
<feature type="compositionally biased region" description="Low complexity" evidence="10">
    <location>
        <begin position="32"/>
        <end position="41"/>
    </location>
</feature>
<dbReference type="EMBL" id="CCKQ01012454">
    <property type="protein sequence ID" value="CDW84072.1"/>
    <property type="molecule type" value="Genomic_DNA"/>
</dbReference>
<dbReference type="FunFam" id="3.40.50.300:FF:000007">
    <property type="entry name" value="Pre-mRNA-splicing factor ATP-dependent RNA helicase"/>
    <property type="match status" value="1"/>
</dbReference>
<dbReference type="OrthoDB" id="10253254at2759"/>
<evidence type="ECO:0000256" key="6">
    <source>
        <dbReference type="ARBA" id="ARBA00022840"/>
    </source>
</evidence>
<dbReference type="GO" id="GO:0006397">
    <property type="term" value="P:mRNA processing"/>
    <property type="evidence" value="ECO:0007669"/>
    <property type="project" value="UniProtKB-KW"/>
</dbReference>
<dbReference type="SMART" id="SM00487">
    <property type="entry name" value="DEXDc"/>
    <property type="match status" value="1"/>
</dbReference>
<dbReference type="GO" id="GO:0003724">
    <property type="term" value="F:RNA helicase activity"/>
    <property type="evidence" value="ECO:0007669"/>
    <property type="project" value="UniProtKB-EC"/>
</dbReference>
<evidence type="ECO:0000313" key="14">
    <source>
        <dbReference type="Proteomes" id="UP000039865"/>
    </source>
</evidence>
<dbReference type="InterPro" id="IPR011545">
    <property type="entry name" value="DEAD/DEAH_box_helicase_dom"/>
</dbReference>
<dbReference type="PROSITE" id="PS51194">
    <property type="entry name" value="HELICASE_CTER"/>
    <property type="match status" value="1"/>
</dbReference>
<keyword evidence="2" id="KW-0507">mRNA processing</keyword>
<protein>
    <recommendedName>
        <fullName evidence="1">RNA helicase</fullName>
        <ecNumber evidence="1">3.6.4.13</ecNumber>
    </recommendedName>
</protein>
<dbReference type="CDD" id="cd18791">
    <property type="entry name" value="SF2_C_RHA"/>
    <property type="match status" value="1"/>
</dbReference>
<dbReference type="GO" id="GO:0003723">
    <property type="term" value="F:RNA binding"/>
    <property type="evidence" value="ECO:0007669"/>
    <property type="project" value="TreeGrafter"/>
</dbReference>
<reference evidence="13 14" key="1">
    <citation type="submission" date="2014-06" db="EMBL/GenBank/DDBJ databases">
        <authorList>
            <person name="Swart Estienne"/>
        </authorList>
    </citation>
    <scope>NUCLEOTIDE SEQUENCE [LARGE SCALE GENOMIC DNA]</scope>
    <source>
        <strain evidence="13 14">130c</strain>
    </source>
</reference>
<dbReference type="Pfam" id="PF00270">
    <property type="entry name" value="DEAD"/>
    <property type="match status" value="1"/>
</dbReference>
<feature type="compositionally biased region" description="Low complexity" evidence="10">
    <location>
        <begin position="60"/>
        <end position="71"/>
    </location>
</feature>
<dbReference type="SMART" id="SM00490">
    <property type="entry name" value="HELICc"/>
    <property type="match status" value="1"/>
</dbReference>
<feature type="compositionally biased region" description="Basic and acidic residues" evidence="10">
    <location>
        <begin position="89"/>
        <end position="110"/>
    </location>
</feature>
<evidence type="ECO:0000256" key="7">
    <source>
        <dbReference type="ARBA" id="ARBA00023187"/>
    </source>
</evidence>
<dbReference type="InParanoid" id="A0A078AS87"/>
<dbReference type="SMART" id="SM00847">
    <property type="entry name" value="HA2"/>
    <property type="match status" value="1"/>
</dbReference>
<keyword evidence="3" id="KW-0547">Nucleotide-binding</keyword>
<evidence type="ECO:0000256" key="9">
    <source>
        <dbReference type="ARBA" id="ARBA00047984"/>
    </source>
</evidence>
<comment type="similarity">
    <text evidence="8">Belongs to the DEAD box helicase family. DEAH subfamily. DDX15/PRP43 sub-subfamily.</text>
</comment>
<evidence type="ECO:0000259" key="11">
    <source>
        <dbReference type="PROSITE" id="PS51192"/>
    </source>
</evidence>
<evidence type="ECO:0000256" key="3">
    <source>
        <dbReference type="ARBA" id="ARBA00022741"/>
    </source>
</evidence>
<evidence type="ECO:0000256" key="4">
    <source>
        <dbReference type="ARBA" id="ARBA00022801"/>
    </source>
</evidence>
<dbReference type="Gene3D" id="3.40.50.300">
    <property type="entry name" value="P-loop containing nucleotide triphosphate hydrolases"/>
    <property type="match status" value="2"/>
</dbReference>
<keyword evidence="14" id="KW-1185">Reference proteome</keyword>
<dbReference type="GO" id="GO:0008380">
    <property type="term" value="P:RNA splicing"/>
    <property type="evidence" value="ECO:0007669"/>
    <property type="project" value="UniProtKB-KW"/>
</dbReference>
<dbReference type="Pfam" id="PF21010">
    <property type="entry name" value="HA2_C"/>
    <property type="match status" value="1"/>
</dbReference>
<dbReference type="PANTHER" id="PTHR18934">
    <property type="entry name" value="ATP-DEPENDENT RNA HELICASE"/>
    <property type="match status" value="1"/>
</dbReference>